<dbReference type="AlphaFoldDB" id="B1T8Q2"/>
<name>B1T8Q2_9BURK</name>
<dbReference type="PANTHER" id="PTHR30154:SF34">
    <property type="entry name" value="TRANSCRIPTIONAL REGULATOR AZLB"/>
    <property type="match status" value="1"/>
</dbReference>
<evidence type="ECO:0000259" key="4">
    <source>
        <dbReference type="PROSITE" id="PS50956"/>
    </source>
</evidence>
<evidence type="ECO:0000256" key="2">
    <source>
        <dbReference type="ARBA" id="ARBA00023125"/>
    </source>
</evidence>
<dbReference type="PRINTS" id="PR00033">
    <property type="entry name" value="HTHASNC"/>
</dbReference>
<dbReference type="GO" id="GO:0043200">
    <property type="term" value="P:response to amino acid"/>
    <property type="evidence" value="ECO:0007669"/>
    <property type="project" value="TreeGrafter"/>
</dbReference>
<feature type="domain" description="HTH asnC-type" evidence="4">
    <location>
        <begin position="64"/>
        <end position="112"/>
    </location>
</feature>
<keyword evidence="1" id="KW-0805">Transcription regulation</keyword>
<dbReference type="PROSITE" id="PS50956">
    <property type="entry name" value="HTH_ASNC_2"/>
    <property type="match status" value="1"/>
</dbReference>
<dbReference type="InterPro" id="IPR000485">
    <property type="entry name" value="AsnC-type_HTH_dom"/>
</dbReference>
<keyword evidence="3" id="KW-0804">Transcription</keyword>
<dbReference type="GO" id="GO:0043565">
    <property type="term" value="F:sequence-specific DNA binding"/>
    <property type="evidence" value="ECO:0007669"/>
    <property type="project" value="InterPro"/>
</dbReference>
<dbReference type="SMART" id="SM00344">
    <property type="entry name" value="HTH_ASNC"/>
    <property type="match status" value="1"/>
</dbReference>
<dbReference type="SUPFAM" id="SSF46785">
    <property type="entry name" value="Winged helix' DNA-binding domain"/>
    <property type="match status" value="1"/>
</dbReference>
<dbReference type="PROSITE" id="PS00519">
    <property type="entry name" value="HTH_ASNC_1"/>
    <property type="match status" value="1"/>
</dbReference>
<comment type="caution">
    <text evidence="5">The sequence shown here is derived from an EMBL/GenBank/DDBJ whole genome shotgun (WGS) entry which is preliminary data.</text>
</comment>
<dbReference type="PANTHER" id="PTHR30154">
    <property type="entry name" value="LEUCINE-RESPONSIVE REGULATORY PROTEIN"/>
    <property type="match status" value="1"/>
</dbReference>
<gene>
    <name evidence="5" type="ORF">BamMEX5DRAFT_4168</name>
</gene>
<accession>B1T8Q2</accession>
<organism evidence="5 6">
    <name type="scientific">Burkholderia ambifaria MEX-5</name>
    <dbReference type="NCBI Taxonomy" id="396597"/>
    <lineage>
        <taxon>Bacteria</taxon>
        <taxon>Pseudomonadati</taxon>
        <taxon>Pseudomonadota</taxon>
        <taxon>Betaproteobacteria</taxon>
        <taxon>Burkholderiales</taxon>
        <taxon>Burkholderiaceae</taxon>
        <taxon>Burkholderia</taxon>
        <taxon>Burkholderia cepacia complex</taxon>
    </lineage>
</organism>
<dbReference type="Pfam" id="PF01037">
    <property type="entry name" value="AsnC_trans_reg"/>
    <property type="match status" value="1"/>
</dbReference>
<protein>
    <submittedName>
        <fullName evidence="5">Transcriptional regulator, AsnC family</fullName>
    </submittedName>
</protein>
<reference evidence="5 6" key="1">
    <citation type="submission" date="2008-03" db="EMBL/GenBank/DDBJ databases">
        <title>Sequencing of the draft genome and assembly of Burkholderia ambifaria MEX-5.</title>
        <authorList>
            <consortium name="US DOE Joint Genome Institute (JGI-PGF)"/>
            <person name="Copeland A."/>
            <person name="Lucas S."/>
            <person name="Lapidus A."/>
            <person name="Glavina del Rio T."/>
            <person name="Dalin E."/>
            <person name="Tice H."/>
            <person name="Bruce D."/>
            <person name="Goodwin L."/>
            <person name="Pitluck S."/>
            <person name="Larimer F."/>
            <person name="Land M.L."/>
            <person name="Hauser L."/>
            <person name="Tiedje J."/>
            <person name="Richardson P."/>
        </authorList>
    </citation>
    <scope>NUCLEOTIDE SEQUENCE [LARGE SCALE GENOMIC DNA]</scope>
    <source>
        <strain evidence="5 6">MEX-5</strain>
    </source>
</reference>
<dbReference type="GO" id="GO:0005829">
    <property type="term" value="C:cytosol"/>
    <property type="evidence" value="ECO:0007669"/>
    <property type="project" value="TreeGrafter"/>
</dbReference>
<dbReference type="PATRIC" id="fig|396597.7.peg.3669"/>
<evidence type="ECO:0000313" key="5">
    <source>
        <dbReference type="EMBL" id="EDT40049.1"/>
    </source>
</evidence>
<dbReference type="InterPro" id="IPR036388">
    <property type="entry name" value="WH-like_DNA-bd_sf"/>
</dbReference>
<evidence type="ECO:0000256" key="3">
    <source>
        <dbReference type="ARBA" id="ARBA00023163"/>
    </source>
</evidence>
<evidence type="ECO:0000313" key="6">
    <source>
        <dbReference type="Proteomes" id="UP000004814"/>
    </source>
</evidence>
<proteinExistence type="predicted"/>
<dbReference type="EMBL" id="ABLK01000149">
    <property type="protein sequence ID" value="EDT40049.1"/>
    <property type="molecule type" value="Genomic_DNA"/>
</dbReference>
<dbReference type="SUPFAM" id="SSF54909">
    <property type="entry name" value="Dimeric alpha+beta barrel"/>
    <property type="match status" value="1"/>
</dbReference>
<dbReference type="InterPro" id="IPR011008">
    <property type="entry name" value="Dimeric_a/b-barrel"/>
</dbReference>
<dbReference type="Pfam" id="PF13412">
    <property type="entry name" value="HTH_24"/>
    <property type="match status" value="1"/>
</dbReference>
<keyword evidence="2" id="KW-0238">DNA-binding</keyword>
<dbReference type="InterPro" id="IPR019887">
    <property type="entry name" value="Tscrpt_reg_AsnC/Lrp_C"/>
</dbReference>
<sequence length="200" mass="22797">MEKMYQGGRLKGFLFSSKTEPKPEFCSDRMAISSRRFFSSWLPANARRKPSTTRTARSSVPCKKNARLSNAELAEQIGMSTTACWNRTRQLELDGYIDGYVALVNQRMLGYADIVILEVTLDRHEDDALARFGAELAALPEVLEAYLVSGEYDYWIKVAVDGTAGYERFLREKLYRISSIRHSRSMFALRCMKDVPSIQV</sequence>
<dbReference type="Gene3D" id="3.30.70.920">
    <property type="match status" value="1"/>
</dbReference>
<dbReference type="Gene3D" id="1.10.10.10">
    <property type="entry name" value="Winged helix-like DNA-binding domain superfamily/Winged helix DNA-binding domain"/>
    <property type="match status" value="1"/>
</dbReference>
<dbReference type="Proteomes" id="UP000004814">
    <property type="component" value="Unassembled WGS sequence"/>
</dbReference>
<dbReference type="InterPro" id="IPR019885">
    <property type="entry name" value="Tscrpt_reg_HTH_AsnC-type_CS"/>
</dbReference>
<dbReference type="InterPro" id="IPR019888">
    <property type="entry name" value="Tscrpt_reg_AsnC-like"/>
</dbReference>
<evidence type="ECO:0000256" key="1">
    <source>
        <dbReference type="ARBA" id="ARBA00023015"/>
    </source>
</evidence>
<dbReference type="InterPro" id="IPR036390">
    <property type="entry name" value="WH_DNA-bd_sf"/>
</dbReference>